<evidence type="ECO:0000313" key="2">
    <source>
        <dbReference type="Proteomes" id="UP000054815"/>
    </source>
</evidence>
<dbReference type="AlphaFoldDB" id="A0A0V0XYE0"/>
<comment type="caution">
    <text evidence="1">The sequence shown here is derived from an EMBL/GenBank/DDBJ whole genome shotgun (WGS) entry which is preliminary data.</text>
</comment>
<dbReference type="Proteomes" id="UP000054815">
    <property type="component" value="Unassembled WGS sequence"/>
</dbReference>
<gene>
    <name evidence="1" type="ORF">T4E_2664</name>
</gene>
<accession>A0A0V0XYE0</accession>
<name>A0A0V0XYE0_TRIPS</name>
<dbReference type="EMBL" id="JYDU01000095">
    <property type="protein sequence ID" value="KRX93112.1"/>
    <property type="molecule type" value="Genomic_DNA"/>
</dbReference>
<proteinExistence type="predicted"/>
<evidence type="ECO:0000313" key="1">
    <source>
        <dbReference type="EMBL" id="KRX93112.1"/>
    </source>
</evidence>
<protein>
    <submittedName>
        <fullName evidence="1">Uncharacterized protein</fullName>
    </submittedName>
</protein>
<organism evidence="1 2">
    <name type="scientific">Trichinella pseudospiralis</name>
    <name type="common">Parasitic roundworm</name>
    <dbReference type="NCBI Taxonomy" id="6337"/>
    <lineage>
        <taxon>Eukaryota</taxon>
        <taxon>Metazoa</taxon>
        <taxon>Ecdysozoa</taxon>
        <taxon>Nematoda</taxon>
        <taxon>Enoplea</taxon>
        <taxon>Dorylaimia</taxon>
        <taxon>Trichinellida</taxon>
        <taxon>Trichinellidae</taxon>
        <taxon>Trichinella</taxon>
    </lineage>
</organism>
<sequence length="168" mass="18710">MLHQKCRIIDLQALGLLYLPFPTASPRWTKSIKPFLVQATPANAPTWLPNRVPFGVWLIEPYHRVSRTVPRSFQTVPGFREYLVRRSKPHHQFAAFSATFATSLETRASQGTLVFSVSTNGQPTSVDITISGATGTKLSFRLAPCVVMDRPGMMHDCITATLPKISRT</sequence>
<reference evidence="1 2" key="1">
    <citation type="submission" date="2015-01" db="EMBL/GenBank/DDBJ databases">
        <title>Evolution of Trichinella species and genotypes.</title>
        <authorList>
            <person name="Korhonen P.K."/>
            <person name="Edoardo P."/>
            <person name="Giuseppe L.R."/>
            <person name="Gasser R.B."/>
        </authorList>
    </citation>
    <scope>NUCLEOTIDE SEQUENCE [LARGE SCALE GENOMIC DNA]</scope>
    <source>
        <strain evidence="1">ISS141</strain>
    </source>
</reference>